<dbReference type="InterPro" id="IPR036265">
    <property type="entry name" value="HIT-like_sf"/>
</dbReference>
<dbReference type="SUPFAM" id="SSF54197">
    <property type="entry name" value="HIT-like"/>
    <property type="match status" value="1"/>
</dbReference>
<dbReference type="Gene3D" id="3.30.428.10">
    <property type="entry name" value="HIT-like"/>
    <property type="match status" value="1"/>
</dbReference>
<evidence type="ECO:0000313" key="4">
    <source>
        <dbReference type="Proteomes" id="UP001596044"/>
    </source>
</evidence>
<evidence type="ECO:0000313" key="3">
    <source>
        <dbReference type="EMBL" id="MFC5452367.1"/>
    </source>
</evidence>
<feature type="short sequence motif" description="Histidine triad motif" evidence="1">
    <location>
        <begin position="95"/>
        <end position="99"/>
    </location>
</feature>
<evidence type="ECO:0000256" key="1">
    <source>
        <dbReference type="PROSITE-ProRule" id="PRU00464"/>
    </source>
</evidence>
<gene>
    <name evidence="3" type="ORF">ACFPOG_29585</name>
</gene>
<evidence type="ECO:0000259" key="2">
    <source>
        <dbReference type="PROSITE" id="PS51084"/>
    </source>
</evidence>
<proteinExistence type="predicted"/>
<keyword evidence="3" id="KW-0489">Methyltransferase</keyword>
<dbReference type="RefSeq" id="WP_270880652.1">
    <property type="nucleotide sequence ID" value="NZ_JAQFVF010000034.1"/>
</dbReference>
<comment type="caution">
    <text evidence="3">The sequence shown here is derived from an EMBL/GenBank/DDBJ whole genome shotgun (WGS) entry which is preliminary data.</text>
</comment>
<dbReference type="GO" id="GO:0008168">
    <property type="term" value="F:methyltransferase activity"/>
    <property type="evidence" value="ECO:0007669"/>
    <property type="project" value="UniProtKB-KW"/>
</dbReference>
<name>A0ABW0KH02_9BACL</name>
<feature type="domain" description="HIT" evidence="2">
    <location>
        <begin position="40"/>
        <end position="110"/>
    </location>
</feature>
<protein>
    <submittedName>
        <fullName evidence="3">HIT family protein</fullName>
        <ecNumber evidence="3">2.1.1.-</ecNumber>
    </submittedName>
</protein>
<dbReference type="EMBL" id="JBHSMJ010000051">
    <property type="protein sequence ID" value="MFC5452367.1"/>
    <property type="molecule type" value="Genomic_DNA"/>
</dbReference>
<dbReference type="EC" id="2.1.1.-" evidence="3"/>
<keyword evidence="4" id="KW-1185">Reference proteome</keyword>
<accession>A0ABW0KH02</accession>
<dbReference type="GO" id="GO:0032259">
    <property type="term" value="P:methylation"/>
    <property type="evidence" value="ECO:0007669"/>
    <property type="project" value="UniProtKB-KW"/>
</dbReference>
<dbReference type="PROSITE" id="PS51084">
    <property type="entry name" value="HIT_2"/>
    <property type="match status" value="1"/>
</dbReference>
<sequence>MSCFICVKHIGITDQPPGGYFYEDEHWKVCHFPAQQSILGRIVLESRRHFLDFSEMTEEEAASYGILIKKLYSALKHVTGAERVYSLITIDGVPHFHAHFIPRRSENTTKGIEFIKQNWSCNEKDATDVVQKLHAFLNPNSEKNRSAN</sequence>
<reference evidence="4" key="1">
    <citation type="journal article" date="2019" name="Int. J. Syst. Evol. Microbiol.">
        <title>The Global Catalogue of Microorganisms (GCM) 10K type strain sequencing project: providing services to taxonomists for standard genome sequencing and annotation.</title>
        <authorList>
            <consortium name="The Broad Institute Genomics Platform"/>
            <consortium name="The Broad Institute Genome Sequencing Center for Infectious Disease"/>
            <person name="Wu L."/>
            <person name="Ma J."/>
        </authorList>
    </citation>
    <scope>NUCLEOTIDE SEQUENCE [LARGE SCALE GENOMIC DNA]</scope>
    <source>
        <strain evidence="4">KACC 11904</strain>
    </source>
</reference>
<organism evidence="3 4">
    <name type="scientific">Paenibacillus aestuarii</name>
    <dbReference type="NCBI Taxonomy" id="516965"/>
    <lineage>
        <taxon>Bacteria</taxon>
        <taxon>Bacillati</taxon>
        <taxon>Bacillota</taxon>
        <taxon>Bacilli</taxon>
        <taxon>Bacillales</taxon>
        <taxon>Paenibacillaceae</taxon>
        <taxon>Paenibacillus</taxon>
    </lineage>
</organism>
<keyword evidence="3" id="KW-0808">Transferase</keyword>
<dbReference type="InterPro" id="IPR011146">
    <property type="entry name" value="HIT-like"/>
</dbReference>
<dbReference type="Proteomes" id="UP001596044">
    <property type="component" value="Unassembled WGS sequence"/>
</dbReference>